<gene>
    <name evidence="6" type="ORF">PoB_002946900</name>
</gene>
<dbReference type="AlphaFoldDB" id="A0AAV4A916"/>
<dbReference type="SUPFAM" id="SSF52540">
    <property type="entry name" value="P-loop containing nucleoside triphosphate hydrolases"/>
    <property type="match status" value="1"/>
</dbReference>
<comment type="similarity">
    <text evidence="1">Belongs to the TRAFAC class TrmE-Era-EngA-EngB-Septin-like GTPase superfamily. AIG1/Toc34/Toc159-like paraseptin GTPase family. IAN subfamily.</text>
</comment>
<organism evidence="6 7">
    <name type="scientific">Plakobranchus ocellatus</name>
    <dbReference type="NCBI Taxonomy" id="259542"/>
    <lineage>
        <taxon>Eukaryota</taxon>
        <taxon>Metazoa</taxon>
        <taxon>Spiralia</taxon>
        <taxon>Lophotrochozoa</taxon>
        <taxon>Mollusca</taxon>
        <taxon>Gastropoda</taxon>
        <taxon>Heterobranchia</taxon>
        <taxon>Euthyneura</taxon>
        <taxon>Panpulmonata</taxon>
        <taxon>Sacoglossa</taxon>
        <taxon>Placobranchoidea</taxon>
        <taxon>Plakobranchidae</taxon>
        <taxon>Plakobranchus</taxon>
    </lineage>
</organism>
<feature type="coiled-coil region" evidence="3">
    <location>
        <begin position="194"/>
        <end position="243"/>
    </location>
</feature>
<feature type="domain" description="AIG1-type G" evidence="5">
    <location>
        <begin position="8"/>
        <end position="57"/>
    </location>
</feature>
<feature type="region of interest" description="Disordered" evidence="4">
    <location>
        <begin position="266"/>
        <end position="287"/>
    </location>
</feature>
<name>A0AAV4A916_9GAST</name>
<evidence type="ECO:0000313" key="6">
    <source>
        <dbReference type="EMBL" id="GFO02964.1"/>
    </source>
</evidence>
<dbReference type="GO" id="GO:0005525">
    <property type="term" value="F:GTP binding"/>
    <property type="evidence" value="ECO:0007669"/>
    <property type="project" value="InterPro"/>
</dbReference>
<dbReference type="EMBL" id="BLXT01003669">
    <property type="protein sequence ID" value="GFO02964.1"/>
    <property type="molecule type" value="Genomic_DNA"/>
</dbReference>
<evidence type="ECO:0000259" key="5">
    <source>
        <dbReference type="Pfam" id="PF04548"/>
    </source>
</evidence>
<evidence type="ECO:0000256" key="3">
    <source>
        <dbReference type="SAM" id="Coils"/>
    </source>
</evidence>
<accession>A0AAV4A916</accession>
<evidence type="ECO:0000256" key="2">
    <source>
        <dbReference type="ARBA" id="ARBA00022741"/>
    </source>
</evidence>
<keyword evidence="3" id="KW-0175">Coiled coil</keyword>
<dbReference type="InterPro" id="IPR006703">
    <property type="entry name" value="G_AIG1"/>
</dbReference>
<reference evidence="6 7" key="1">
    <citation type="journal article" date="2021" name="Elife">
        <title>Chloroplast acquisition without the gene transfer in kleptoplastic sea slugs, Plakobranchus ocellatus.</title>
        <authorList>
            <person name="Maeda T."/>
            <person name="Takahashi S."/>
            <person name="Yoshida T."/>
            <person name="Shimamura S."/>
            <person name="Takaki Y."/>
            <person name="Nagai Y."/>
            <person name="Toyoda A."/>
            <person name="Suzuki Y."/>
            <person name="Arimoto A."/>
            <person name="Ishii H."/>
            <person name="Satoh N."/>
            <person name="Nishiyama T."/>
            <person name="Hasebe M."/>
            <person name="Maruyama T."/>
            <person name="Minagawa J."/>
            <person name="Obokata J."/>
            <person name="Shigenobu S."/>
        </authorList>
    </citation>
    <scope>NUCLEOTIDE SEQUENCE [LARGE SCALE GENOMIC DNA]</scope>
</reference>
<keyword evidence="7" id="KW-1185">Reference proteome</keyword>
<dbReference type="Gene3D" id="3.40.50.300">
    <property type="entry name" value="P-loop containing nucleotide triphosphate hydrolases"/>
    <property type="match status" value="1"/>
</dbReference>
<evidence type="ECO:0000256" key="4">
    <source>
        <dbReference type="SAM" id="MobiDB-lite"/>
    </source>
</evidence>
<sequence length="287" mass="32442">MNITDIDLLLIGKTGTGKSALGNSILKRKVFKSCSSLSSVTEETDYEVSEYEGKTIKEEEKCNKQIDHLLSVVNSLKAHGVRYTDKHFELAREAREKAIVESKEPRIREEIIQATSLILQQLEGVEKNLKGEKRIDTLIQLHTRCVELVENLQGQDKGSGVLHHLEEAVVSVRDVVAESIRIQVEIGAAIKRINATKKKEMQKERQRFEEMLAQQSQKSEEELAKMKEEFVKMRLKIEEKSDKELQDLTLKFFFLMRGRAMASLEQRGAAWGSAGQRGAARGSATSQ</sequence>
<proteinExistence type="inferred from homology"/>
<comment type="caution">
    <text evidence="6">The sequence shown here is derived from an EMBL/GenBank/DDBJ whole genome shotgun (WGS) entry which is preliminary data.</text>
</comment>
<dbReference type="InterPro" id="IPR027417">
    <property type="entry name" value="P-loop_NTPase"/>
</dbReference>
<evidence type="ECO:0000256" key="1">
    <source>
        <dbReference type="ARBA" id="ARBA00008535"/>
    </source>
</evidence>
<keyword evidence="2" id="KW-0547">Nucleotide-binding</keyword>
<evidence type="ECO:0000313" key="7">
    <source>
        <dbReference type="Proteomes" id="UP000735302"/>
    </source>
</evidence>
<protein>
    <submittedName>
        <fullName evidence="6">GTPase imap family member 6</fullName>
    </submittedName>
</protein>
<dbReference type="Proteomes" id="UP000735302">
    <property type="component" value="Unassembled WGS sequence"/>
</dbReference>
<dbReference type="Pfam" id="PF04548">
    <property type="entry name" value="AIG1"/>
    <property type="match status" value="1"/>
</dbReference>